<keyword evidence="3" id="KW-1185">Reference proteome</keyword>
<evidence type="ECO:0000256" key="1">
    <source>
        <dbReference type="SAM" id="Phobius"/>
    </source>
</evidence>
<evidence type="ECO:0000313" key="3">
    <source>
        <dbReference type="Proteomes" id="UP001570511"/>
    </source>
</evidence>
<dbReference type="Proteomes" id="UP001570511">
    <property type="component" value="Unassembled WGS sequence"/>
</dbReference>
<gene>
    <name evidence="2" type="ORF">OS889_03245</name>
</gene>
<proteinExistence type="predicted"/>
<accession>A0ABD5MFB5</accession>
<protein>
    <submittedName>
        <fullName evidence="2">Uncharacterized protein</fullName>
    </submittedName>
</protein>
<comment type="caution">
    <text evidence="2">The sequence shown here is derived from an EMBL/GenBank/DDBJ whole genome shotgun (WGS) entry which is preliminary data.</text>
</comment>
<sequence length="75" mass="7833">MRETGRYAGSVALASLVVLCIVVGAVGFVALLAEFEQSWTAYHIMERTVEQSTPVAVALAAVALATSFAAVYRAG</sequence>
<dbReference type="RefSeq" id="WP_372387224.1">
    <property type="nucleotide sequence ID" value="NZ_JBGNYA010000001.1"/>
</dbReference>
<keyword evidence="1" id="KW-0472">Membrane</keyword>
<feature type="transmembrane region" description="Helical" evidence="1">
    <location>
        <begin position="53"/>
        <end position="72"/>
    </location>
</feature>
<organism evidence="2 3">
    <name type="scientific">Halobellus rubicundus</name>
    <dbReference type="NCBI Taxonomy" id="2996466"/>
    <lineage>
        <taxon>Archaea</taxon>
        <taxon>Methanobacteriati</taxon>
        <taxon>Methanobacteriota</taxon>
        <taxon>Stenosarchaea group</taxon>
        <taxon>Halobacteria</taxon>
        <taxon>Halobacteriales</taxon>
        <taxon>Haloferacaceae</taxon>
        <taxon>Halobellus</taxon>
    </lineage>
</organism>
<evidence type="ECO:0000313" key="2">
    <source>
        <dbReference type="EMBL" id="MFA1610021.1"/>
    </source>
</evidence>
<reference evidence="2 3" key="1">
    <citation type="submission" date="2024-08" db="EMBL/GenBank/DDBJ databases">
        <title>Halobellus sp. MBLA0158 whole genome sequence.</title>
        <authorList>
            <person name="Hwang C.Y."/>
            <person name="Cho E.-S."/>
            <person name="Seo M.-J."/>
        </authorList>
    </citation>
    <scope>NUCLEOTIDE SEQUENCE [LARGE SCALE GENOMIC DNA]</scope>
    <source>
        <strain evidence="2 3">MBLA0158</strain>
    </source>
</reference>
<feature type="transmembrane region" description="Helical" evidence="1">
    <location>
        <begin position="12"/>
        <end position="33"/>
    </location>
</feature>
<keyword evidence="1" id="KW-0812">Transmembrane</keyword>
<dbReference type="AlphaFoldDB" id="A0ABD5MFB5"/>
<name>A0ABD5MFB5_9EURY</name>
<keyword evidence="1" id="KW-1133">Transmembrane helix</keyword>
<dbReference type="EMBL" id="JBGNYA010000001">
    <property type="protein sequence ID" value="MFA1610021.1"/>
    <property type="molecule type" value="Genomic_DNA"/>
</dbReference>